<reference evidence="1" key="1">
    <citation type="journal article" date="2015" name="Nature">
        <title>Complex archaea that bridge the gap between prokaryotes and eukaryotes.</title>
        <authorList>
            <person name="Spang A."/>
            <person name="Saw J.H."/>
            <person name="Jorgensen S.L."/>
            <person name="Zaremba-Niedzwiedzka K."/>
            <person name="Martijn J."/>
            <person name="Lind A.E."/>
            <person name="van Eijk R."/>
            <person name="Schleper C."/>
            <person name="Guy L."/>
            <person name="Ettema T.J."/>
        </authorList>
    </citation>
    <scope>NUCLEOTIDE SEQUENCE</scope>
</reference>
<dbReference type="AlphaFoldDB" id="A0A0F9HB68"/>
<proteinExistence type="predicted"/>
<evidence type="ECO:0008006" key="2">
    <source>
        <dbReference type="Google" id="ProtNLM"/>
    </source>
</evidence>
<gene>
    <name evidence="1" type="ORF">LCGC14_1725610</name>
</gene>
<organism evidence="1">
    <name type="scientific">marine sediment metagenome</name>
    <dbReference type="NCBI Taxonomy" id="412755"/>
    <lineage>
        <taxon>unclassified sequences</taxon>
        <taxon>metagenomes</taxon>
        <taxon>ecological metagenomes</taxon>
    </lineage>
</organism>
<name>A0A0F9HB68_9ZZZZ</name>
<accession>A0A0F9HB68</accession>
<comment type="caution">
    <text evidence="1">The sequence shown here is derived from an EMBL/GenBank/DDBJ whole genome shotgun (WGS) entry which is preliminary data.</text>
</comment>
<dbReference type="EMBL" id="LAZR01015590">
    <property type="protein sequence ID" value="KKM08260.1"/>
    <property type="molecule type" value="Genomic_DNA"/>
</dbReference>
<protein>
    <recommendedName>
        <fullName evidence="2">Peptidase C39 domain-containing protein</fullName>
    </recommendedName>
</protein>
<sequence>MVLVEQLDKDGCAIACMAMVLGCDYYTMRSKIDACIDFLPKWGKPLFDLKFKPKEIRKILEKFGIKTTYIKWKPENPLCILLATLVEDPGYTHALVCSCKSICDPMFRNPQPLDHLEGCNVYCCIGIDGAF</sequence>
<evidence type="ECO:0000313" key="1">
    <source>
        <dbReference type="EMBL" id="KKM08260.1"/>
    </source>
</evidence>